<keyword evidence="3" id="KW-1185">Reference proteome</keyword>
<feature type="region of interest" description="Disordered" evidence="1">
    <location>
        <begin position="53"/>
        <end position="97"/>
    </location>
</feature>
<name>A0A8H3WQD8_9PEZI</name>
<gene>
    <name evidence="2" type="ORF">GQ607_001954</name>
</gene>
<comment type="caution">
    <text evidence="2">The sequence shown here is derived from an EMBL/GenBank/DDBJ whole genome shotgun (WGS) entry which is preliminary data.</text>
</comment>
<dbReference type="AlphaFoldDB" id="A0A8H3WQD8"/>
<evidence type="ECO:0000313" key="3">
    <source>
        <dbReference type="Proteomes" id="UP000434172"/>
    </source>
</evidence>
<dbReference type="Proteomes" id="UP000434172">
    <property type="component" value="Unassembled WGS sequence"/>
</dbReference>
<dbReference type="EMBL" id="WOWK01000005">
    <property type="protein sequence ID" value="KAF0331084.1"/>
    <property type="molecule type" value="Genomic_DNA"/>
</dbReference>
<evidence type="ECO:0000313" key="2">
    <source>
        <dbReference type="EMBL" id="KAF0331084.1"/>
    </source>
</evidence>
<accession>A0A8H3WQD8</accession>
<feature type="compositionally biased region" description="Low complexity" evidence="1">
    <location>
        <begin position="59"/>
        <end position="69"/>
    </location>
</feature>
<evidence type="ECO:0000256" key="1">
    <source>
        <dbReference type="SAM" id="MobiDB-lite"/>
    </source>
</evidence>
<organism evidence="2 3">
    <name type="scientific">Colletotrichum asianum</name>
    <dbReference type="NCBI Taxonomy" id="702518"/>
    <lineage>
        <taxon>Eukaryota</taxon>
        <taxon>Fungi</taxon>
        <taxon>Dikarya</taxon>
        <taxon>Ascomycota</taxon>
        <taxon>Pezizomycotina</taxon>
        <taxon>Sordariomycetes</taxon>
        <taxon>Hypocreomycetidae</taxon>
        <taxon>Glomerellales</taxon>
        <taxon>Glomerellaceae</taxon>
        <taxon>Colletotrichum</taxon>
        <taxon>Colletotrichum gloeosporioides species complex</taxon>
    </lineage>
</organism>
<protein>
    <submittedName>
        <fullName evidence="2">Uncharacterized protein</fullName>
    </submittedName>
</protein>
<proteinExistence type="predicted"/>
<reference evidence="2 3" key="1">
    <citation type="submission" date="2019-12" db="EMBL/GenBank/DDBJ databases">
        <title>A genome sequence resource for the geographically widespread anthracnose pathogen Colletotrichum asianum.</title>
        <authorList>
            <person name="Meng Y."/>
        </authorList>
    </citation>
    <scope>NUCLEOTIDE SEQUENCE [LARGE SCALE GENOMIC DNA]</scope>
    <source>
        <strain evidence="2 3">ICMP 18580</strain>
    </source>
</reference>
<sequence>MAATYSAETGQTMTVQLNDLMFKDDGCHYGAERTSGLRAGRYVVVAAAVTTNSNDNGEGAARSSCSSKRSGGREQQVSRGTNRVKKQNRQRTNGRERKAMALGKCLGNVPAPKLLQMRVELLCEEAFVPWPGRLNSLCPPVLSARNWGKADGQMRFGPFLATPENKMIGSLRVQVRSCRAEDKMAERKTRRQRRRGEERWIMRCWVTRATHRAQGHGL</sequence>